<evidence type="ECO:0000256" key="4">
    <source>
        <dbReference type="ARBA" id="ARBA00022927"/>
    </source>
</evidence>
<evidence type="ECO:0000256" key="2">
    <source>
        <dbReference type="ARBA" id="ARBA00022741"/>
    </source>
</evidence>
<dbReference type="Pfam" id="PF21090">
    <property type="entry name" value="P-loop_SecA"/>
    <property type="match status" value="1"/>
</dbReference>
<dbReference type="InterPro" id="IPR027417">
    <property type="entry name" value="P-loop_NTPase"/>
</dbReference>
<evidence type="ECO:0000256" key="1">
    <source>
        <dbReference type="ARBA" id="ARBA00022448"/>
    </source>
</evidence>
<evidence type="ECO:0000259" key="10">
    <source>
        <dbReference type="PROSITE" id="PS51196"/>
    </source>
</evidence>
<name>A0ABR2KMC1_9EUKA</name>
<dbReference type="InterPro" id="IPR014018">
    <property type="entry name" value="SecA_motor_DEAD"/>
</dbReference>
<evidence type="ECO:0000313" key="12">
    <source>
        <dbReference type="Proteomes" id="UP001470230"/>
    </source>
</evidence>
<feature type="region of interest" description="Disordered" evidence="8">
    <location>
        <begin position="553"/>
        <end position="591"/>
    </location>
</feature>
<evidence type="ECO:0000313" key="11">
    <source>
        <dbReference type="EMBL" id="KAK8892270.1"/>
    </source>
</evidence>
<feature type="transmembrane region" description="Helical" evidence="9">
    <location>
        <begin position="1622"/>
        <end position="1642"/>
    </location>
</feature>
<dbReference type="PANTHER" id="PTHR30612:SF0">
    <property type="entry name" value="CHLOROPLAST PROTEIN-TRANSPORTING ATPASE"/>
    <property type="match status" value="1"/>
</dbReference>
<evidence type="ECO:0000256" key="9">
    <source>
        <dbReference type="SAM" id="Phobius"/>
    </source>
</evidence>
<keyword evidence="9" id="KW-0812">Transmembrane</keyword>
<evidence type="ECO:0000256" key="3">
    <source>
        <dbReference type="ARBA" id="ARBA00022840"/>
    </source>
</evidence>
<dbReference type="Proteomes" id="UP001470230">
    <property type="component" value="Unassembled WGS sequence"/>
</dbReference>
<dbReference type="Gene3D" id="3.40.50.300">
    <property type="entry name" value="P-loop containing nucleotide triphosphate hydrolases"/>
    <property type="match status" value="2"/>
</dbReference>
<keyword evidence="9" id="KW-1133">Transmembrane helix</keyword>
<feature type="compositionally biased region" description="Acidic residues" evidence="8">
    <location>
        <begin position="825"/>
        <end position="854"/>
    </location>
</feature>
<evidence type="ECO:0000256" key="7">
    <source>
        <dbReference type="ARBA" id="ARBA00023136"/>
    </source>
</evidence>
<dbReference type="PANTHER" id="PTHR30612">
    <property type="entry name" value="SECA INNER MEMBRANE COMPONENT OF SEC PROTEIN SECRETION SYSTEM"/>
    <property type="match status" value="1"/>
</dbReference>
<keyword evidence="7 9" id="KW-0472">Membrane</keyword>
<gene>
    <name evidence="11" type="ORF">M9Y10_029495</name>
</gene>
<dbReference type="InterPro" id="IPR000185">
    <property type="entry name" value="SecA"/>
</dbReference>
<feature type="domain" description="SecA family profile" evidence="10">
    <location>
        <begin position="358"/>
        <end position="1170"/>
    </location>
</feature>
<keyword evidence="3" id="KW-0067">ATP-binding</keyword>
<reference evidence="11 12" key="1">
    <citation type="submission" date="2024-04" db="EMBL/GenBank/DDBJ databases">
        <title>Tritrichomonas musculus Genome.</title>
        <authorList>
            <person name="Alves-Ferreira E."/>
            <person name="Grigg M."/>
            <person name="Lorenzi H."/>
            <person name="Galac M."/>
        </authorList>
    </citation>
    <scope>NUCLEOTIDE SEQUENCE [LARGE SCALE GENOMIC DNA]</scope>
    <source>
        <strain evidence="11 12">EAF2021</strain>
    </source>
</reference>
<feature type="compositionally biased region" description="Basic residues" evidence="8">
    <location>
        <begin position="859"/>
        <end position="876"/>
    </location>
</feature>
<keyword evidence="1" id="KW-0813">Transport</keyword>
<organism evidence="11 12">
    <name type="scientific">Tritrichomonas musculus</name>
    <dbReference type="NCBI Taxonomy" id="1915356"/>
    <lineage>
        <taxon>Eukaryota</taxon>
        <taxon>Metamonada</taxon>
        <taxon>Parabasalia</taxon>
        <taxon>Tritrichomonadida</taxon>
        <taxon>Tritrichomonadidae</taxon>
        <taxon>Tritrichomonas</taxon>
    </lineage>
</organism>
<keyword evidence="2" id="KW-0547">Nucleotide-binding</keyword>
<keyword evidence="6" id="KW-0811">Translocation</keyword>
<evidence type="ECO:0000256" key="5">
    <source>
        <dbReference type="ARBA" id="ARBA00022967"/>
    </source>
</evidence>
<dbReference type="InterPro" id="IPR011115">
    <property type="entry name" value="SecA_DEAD"/>
</dbReference>
<keyword evidence="4" id="KW-0653">Protein transport</keyword>
<feature type="region of interest" description="Disordered" evidence="8">
    <location>
        <begin position="821"/>
        <end position="884"/>
    </location>
</feature>
<keyword evidence="5" id="KW-1278">Translocase</keyword>
<dbReference type="EMBL" id="JAPFFF010000004">
    <property type="protein sequence ID" value="KAK8892270.1"/>
    <property type="molecule type" value="Genomic_DNA"/>
</dbReference>
<keyword evidence="12" id="KW-1185">Reference proteome</keyword>
<feature type="compositionally biased region" description="Basic and acidic residues" evidence="8">
    <location>
        <begin position="580"/>
        <end position="589"/>
    </location>
</feature>
<evidence type="ECO:0000256" key="8">
    <source>
        <dbReference type="SAM" id="MobiDB-lite"/>
    </source>
</evidence>
<comment type="caution">
    <text evidence="11">The sequence shown here is derived from an EMBL/GenBank/DDBJ whole genome shotgun (WGS) entry which is preliminary data.</text>
</comment>
<dbReference type="Pfam" id="PF07517">
    <property type="entry name" value="SecA_DEAD"/>
    <property type="match status" value="1"/>
</dbReference>
<evidence type="ECO:0000256" key="6">
    <source>
        <dbReference type="ARBA" id="ARBA00023010"/>
    </source>
</evidence>
<dbReference type="SUPFAM" id="SSF52540">
    <property type="entry name" value="P-loop containing nucleoside triphosphate hydrolases"/>
    <property type="match status" value="2"/>
</dbReference>
<dbReference type="InterPro" id="IPR044722">
    <property type="entry name" value="SecA_SF2_C"/>
</dbReference>
<feature type="transmembrane region" description="Helical" evidence="9">
    <location>
        <begin position="1471"/>
        <end position="1496"/>
    </location>
</feature>
<dbReference type="PROSITE" id="PS51196">
    <property type="entry name" value="SECA_MOTOR_DEAD"/>
    <property type="match status" value="1"/>
</dbReference>
<proteinExistence type="predicted"/>
<accession>A0ABR2KMC1</accession>
<protein>
    <recommendedName>
        <fullName evidence="10">SecA family profile domain-containing protein</fullName>
    </recommendedName>
</protein>
<sequence length="1691" mass="196250">MPILDPSLMLTLLENKDPLDRKSRSFIIKCLDEASKNVSRNIDTIESAVQFKKDFKAGYNHILEYFQAKVQKKEIDNHDIYKLLYRSIKTDLKAQQSRYDFTGSYYLYGSSLRLYQPCLENDARSWFLTSTKVAVLCIHTFKEIEQPLKQFKLFCVEVDIMISCGYSVVICVNYDSISIEFNEILVDLFKTHHFTEIHLILEFSDTSMSKKKKLAKLIDSLNNLLTSLIVNSEKFESFFYLYSRFFNEKLEKANILLKKLKQKHLFECFSFSKSVKEAIKKEFELIQSNLFVFSKNGFNTDLVFVQLQNVALYKSADEENDFTPSKVSGFTTAYMSIKDYMNWNQTRVEVLFDDEENSNDFVKMYVDFNDLHLIKIGSYVNETLYLTKTEKSTLDSVDLILENQFKKFDKNDDFKKESIFGFIKDRKIKKFLTYVAYAYSKHEILKNPNFSMHKNQIFTALEACNVFLTDNKNGKDSNSGVIYQVETGEGKSCIICLIASLLALMKKTVHITSSNITLANRDYYESYNFFKMLGLKSAVLLHYNELPVNLKSKKSNEEEEENEKKKNKKMSNENSNETETENKKEKEEANNNEFAYNPEFFPKEFFSKKLFQNSSNMNFSVCGINNDNELTNNKANIVFSTFVNFESLYLRLMEIFPGMGNDFFGKCSLIIDEADSILIDEITNGTILSRSMKTNGSEVLKFIYQSYIDKRVNENEDEKENEKKAEEVLREVQEKFPKCSDLNIDHIKDMFSQIKLVNQDEFINGKKYSIEKKEVKEKLSLKSLFEKSKELIDVTQEKVKETAKKGVKKVQNKIKKSKSKNSIVEVEEAYNDEDDDDNDDTNETDEVYDVEEVAESPKKHDKKKKKDKEEKKKKKKKDEVQTREEISNKHIFKKTLKRKVHVYKEIVPFDYDHKGVLEPNKEFSGFVQQFIAIKEMRNNKDNHNMIIKDVSMNYLYVSHPIFVDLYGSVCGLTGTIGNKFDKKLFKEQYKLITKKIPRNRPNLRIEYPVILCDSITERNHKIASEVIDFNKNGYPVLVIFQDLNEMSALFNLLSSKGIKNINIFDGKDEKIKPDRIAGIKGAVSLGTNVCGRGTDIKNPAKPLHVIVTYFSSNTRVMNQAFGRTARQGQKGSVRIICLQDQYISPIGIFNKLEMDNVLSDFQLKNRFQIDFINRFKSKRNWIFQGGIKHQKFTDEQMQLLRATRININRLTSFNYEFPICMSIPTFLLIQAQKIFSLYNCPNCKYTWILFQKYIREMILESWSLFIEQAERKFYTSEMKVNFEDYLRSECERLYGWLCIYLPEYDDPSQCDIVPTFMKIFEFIKIRYETKIFSSFPPKLSGLFKNYGRQQYISFNIGFKPYNLIDESGASIKSIDGEALEQTFIQDPELKYIRKMPHHRFSVLSITERIDGLFDLICKKINDVLGSKLGLRFFLRRTLGGCEFGICYDFNIQNIDAKVISDTNCLVDKDPLLLFTITVKSMVPILAGILIILLVYIASILKSIGQWISAFPVKLSTELIKKTVKTVAKLVVDSQIEKFCDALSSFLYSKVKEQIANLKSNKSDLVHIFSVLLDIAAPKDFAECGDKITDFFKTKIDDNMKCNIGFTSNLADKIVDGLPTASFLKIGFLLLLCFSSFMINFHMHKQALKYNTEKAAAKYDGNQDAEEALDQNENIEIKTKVKKIEVVKVDFK</sequence>